<dbReference type="InterPro" id="IPR009525">
    <property type="entry name" value="DUF1145"/>
</dbReference>
<evidence type="ECO:0000313" key="1">
    <source>
        <dbReference type="EMBL" id="SFP39369.1"/>
    </source>
</evidence>
<name>A0A1I5PZL6_9GAMM</name>
<dbReference type="AlphaFoldDB" id="A0A1I5PZL6"/>
<dbReference type="Proteomes" id="UP000182400">
    <property type="component" value="Unassembled WGS sequence"/>
</dbReference>
<organism evidence="1 2">
    <name type="scientific">Ectopseudomonas composti</name>
    <dbReference type="NCBI Taxonomy" id="658457"/>
    <lineage>
        <taxon>Bacteria</taxon>
        <taxon>Pseudomonadati</taxon>
        <taxon>Pseudomonadota</taxon>
        <taxon>Gammaproteobacteria</taxon>
        <taxon>Pseudomonadales</taxon>
        <taxon>Pseudomonadaceae</taxon>
        <taxon>Ectopseudomonas</taxon>
    </lineage>
</organism>
<dbReference type="RefSeq" id="WP_074940725.1">
    <property type="nucleotide sequence ID" value="NZ_FOWP01000010.1"/>
</dbReference>
<protein>
    <submittedName>
        <fullName evidence="1">Putative membrane protein</fullName>
    </submittedName>
</protein>
<dbReference type="EMBL" id="FOWP01000010">
    <property type="protein sequence ID" value="SFP39369.1"/>
    <property type="molecule type" value="Genomic_DNA"/>
</dbReference>
<dbReference type="OrthoDB" id="7008916at2"/>
<dbReference type="PANTHER" id="PTHR38775:SF1">
    <property type="entry name" value="INNER MEMBRANE PROTEIN"/>
    <property type="match status" value="1"/>
</dbReference>
<reference evidence="1 2" key="1">
    <citation type="submission" date="2016-10" db="EMBL/GenBank/DDBJ databases">
        <authorList>
            <person name="de Groot N.N."/>
        </authorList>
    </citation>
    <scope>NUCLEOTIDE SEQUENCE [LARGE SCALE GENOMIC DNA]</scope>
    <source>
        <strain evidence="1 2">CCUG 59231</strain>
    </source>
</reference>
<gene>
    <name evidence="1" type="ORF">SAMN05216601_110174</name>
</gene>
<dbReference type="PANTHER" id="PTHR38775">
    <property type="entry name" value="INNER MEMBRANE PROTEIN-RELATED"/>
    <property type="match status" value="1"/>
</dbReference>
<dbReference type="STRING" id="658457.SAMN05216601_110174"/>
<dbReference type="Pfam" id="PF06611">
    <property type="entry name" value="DUF1145"/>
    <property type="match status" value="1"/>
</dbReference>
<evidence type="ECO:0000313" key="2">
    <source>
        <dbReference type="Proteomes" id="UP000182400"/>
    </source>
</evidence>
<proteinExistence type="predicted"/>
<sequence length="81" mass="9331">MNLLSFAKGALTMFWLVALLNLFYPFATPLGGWVNWAALLVLLAHVGELLLFRARLQGLPGQWWQRLQVLLFGMLHLQRLR</sequence>
<accession>A0A1I5PZL6</accession>